<evidence type="ECO:0000313" key="2">
    <source>
        <dbReference type="Proteomes" id="UP000006196"/>
    </source>
</evidence>
<dbReference type="Proteomes" id="UP000006196">
    <property type="component" value="Unassembled WGS sequence"/>
</dbReference>
<dbReference type="eggNOG" id="ENOG5030JE1">
    <property type="taxonomic scope" value="Bacteria"/>
</dbReference>
<evidence type="ECO:0000313" key="1">
    <source>
        <dbReference type="EMBL" id="EEI16545.1"/>
    </source>
</evidence>
<protein>
    <submittedName>
        <fullName evidence="1">Uncharacterized protein</fullName>
    </submittedName>
</protein>
<gene>
    <name evidence="1" type="ORF">HMPREF0298_1655</name>
</gene>
<dbReference type="EMBL" id="ACHJ01000128">
    <property type="protein sequence ID" value="EEI16545.1"/>
    <property type="molecule type" value="Genomic_DNA"/>
</dbReference>
<keyword evidence="2" id="KW-1185">Reference proteome</keyword>
<comment type="caution">
    <text evidence="1">The sequence shown here is derived from an EMBL/GenBank/DDBJ whole genome shotgun (WGS) entry which is preliminary data.</text>
</comment>
<proteinExistence type="predicted"/>
<organism evidence="1 2">
    <name type="scientific">Corynebacterium lipophiloflavum (strain ATCC 700352 / DSM 44291 / CCUG 37336 / JCM 10383 / DMMZ 1944)</name>
    <dbReference type="NCBI Taxonomy" id="525263"/>
    <lineage>
        <taxon>Bacteria</taxon>
        <taxon>Bacillati</taxon>
        <taxon>Actinomycetota</taxon>
        <taxon>Actinomycetes</taxon>
        <taxon>Mycobacteriales</taxon>
        <taxon>Corynebacteriaceae</taxon>
        <taxon>Corynebacterium</taxon>
    </lineage>
</organism>
<accession>C0XT85</accession>
<name>C0XT85_CORLD</name>
<sequence length="74" mass="8552">MLEWYLHSKTQLPDDPLEIARQCNYGQDQLAKVPDLVPEDHNTADQETGRPAFYDNAIPTEYQHNIGIRKGPMR</sequence>
<dbReference type="HOGENOM" id="CLU_194384_0_0_11"/>
<dbReference type="AlphaFoldDB" id="C0XT85"/>
<reference evidence="1" key="1">
    <citation type="submission" date="2009-01" db="EMBL/GenBank/DDBJ databases">
        <authorList>
            <person name="Qin X."/>
            <person name="Bachman B."/>
            <person name="Battles P."/>
            <person name="Bell A."/>
            <person name="Bess C."/>
            <person name="Bickham C."/>
            <person name="Chaboub L."/>
            <person name="Chen D."/>
            <person name="Coyle M."/>
            <person name="Deiros D.R."/>
            <person name="Dinh H."/>
            <person name="Forbes L."/>
            <person name="Fowler G."/>
            <person name="Francisco L."/>
            <person name="Fu Q."/>
            <person name="Gubbala S."/>
            <person name="Hale W."/>
            <person name="Han Y."/>
            <person name="Hemphill L."/>
            <person name="Highlander S.K."/>
            <person name="Hirani K."/>
            <person name="Hogues M."/>
            <person name="Jackson L."/>
            <person name="Jakkamsetti A."/>
            <person name="Javaid M."/>
            <person name="Jiang H."/>
            <person name="Korchina V."/>
            <person name="Kovar C."/>
            <person name="Lara F."/>
            <person name="Lee S."/>
            <person name="Mata R."/>
            <person name="Mathew T."/>
            <person name="Moen C."/>
            <person name="Morales K."/>
            <person name="Munidasa M."/>
            <person name="Nazareth L."/>
            <person name="Ngo R."/>
            <person name="Nguyen L."/>
            <person name="Okwuonu G."/>
            <person name="Ongeri F."/>
            <person name="Patil S."/>
            <person name="Petrosino J."/>
            <person name="Pham C."/>
            <person name="Pham P."/>
            <person name="Pu L.-L."/>
            <person name="Puazo M."/>
            <person name="Raj R."/>
            <person name="Reid J."/>
            <person name="Rouhana J."/>
            <person name="Saada N."/>
            <person name="Shang Y."/>
            <person name="Simmons D."/>
            <person name="Thornton R."/>
            <person name="Warren J."/>
            <person name="Weissenberger G."/>
            <person name="Zhang J."/>
            <person name="Zhang L."/>
            <person name="Zhou C."/>
            <person name="Zhu D."/>
            <person name="Muzny D."/>
            <person name="Worley K."/>
            <person name="Gibbs R."/>
        </authorList>
    </citation>
    <scope>NUCLEOTIDE SEQUENCE [LARGE SCALE GENOMIC DNA]</scope>
    <source>
        <strain evidence="1">DSM 44291</strain>
    </source>
</reference>